<dbReference type="Pfam" id="PF05368">
    <property type="entry name" value="NmrA"/>
    <property type="match status" value="1"/>
</dbReference>
<proteinExistence type="inferred from homology"/>
<evidence type="ECO:0000256" key="1">
    <source>
        <dbReference type="ARBA" id="ARBA00006328"/>
    </source>
</evidence>
<name>A0A8H3VDX1_VENIN</name>
<evidence type="ECO:0000313" key="4">
    <source>
        <dbReference type="EMBL" id="KAE9988187.1"/>
    </source>
</evidence>
<feature type="domain" description="NmrA-like" evidence="3">
    <location>
        <begin position="2"/>
        <end position="303"/>
    </location>
</feature>
<dbReference type="AlphaFoldDB" id="A0A8H3VDX1"/>
<evidence type="ECO:0000259" key="3">
    <source>
        <dbReference type="Pfam" id="PF05368"/>
    </source>
</evidence>
<accession>A0A8H3VDX1</accession>
<sequence length="313" mass="33878">MSKIFTVFGATGNQGGSVVKNVLENAELSKTYKIRAITRDVTKPAALALKAKGAEVVAADMNDKDSIIAAIQGSSFVFAVTNYWEKMSAEIEIEQGKVMADASKAAGVERFFWSSLPNVSKESHGKITSVHHFDSKAKVEEYIRFIGLPATFVMPGLFMSYIWGTALQKTAEGFTWSTPLDPDSTGIPLFDPASDMGLFVSASLLLQDETLNKRILAAAGYVTPNEVASIVKEITGKPAVVKKITFEEFHGYLSPAAADELVGNFQLVVDPGYYVGEPADALENSIALVEKAGLRKPVSLKHYIQKQIDKASM</sequence>
<dbReference type="PANTHER" id="PTHR42748">
    <property type="entry name" value="NITROGEN METABOLITE REPRESSION PROTEIN NMRA FAMILY MEMBER"/>
    <property type="match status" value="1"/>
</dbReference>
<comment type="similarity">
    <text evidence="1">Belongs to the NmrA-type oxidoreductase family.</text>
</comment>
<protein>
    <recommendedName>
        <fullName evidence="3">NmrA-like domain-containing protein</fullName>
    </recommendedName>
</protein>
<dbReference type="CDD" id="cd05251">
    <property type="entry name" value="NmrA_like_SDR_a"/>
    <property type="match status" value="1"/>
</dbReference>
<dbReference type="PANTHER" id="PTHR42748:SF31">
    <property type="entry name" value="NMRA-LIKE DOMAIN-CONTAINING PROTEIN-RELATED"/>
    <property type="match status" value="1"/>
</dbReference>
<dbReference type="InterPro" id="IPR051164">
    <property type="entry name" value="NmrA-like_oxidored"/>
</dbReference>
<dbReference type="GO" id="GO:0005634">
    <property type="term" value="C:nucleus"/>
    <property type="evidence" value="ECO:0007669"/>
    <property type="project" value="TreeGrafter"/>
</dbReference>
<reference evidence="4 5" key="1">
    <citation type="submission" date="2018-12" db="EMBL/GenBank/DDBJ databases">
        <title>Venturia inaequalis Genome Resource.</title>
        <authorList>
            <person name="Lichtner F.J."/>
        </authorList>
    </citation>
    <scope>NUCLEOTIDE SEQUENCE [LARGE SCALE GENOMIC DNA]</scope>
    <source>
        <strain evidence="4 5">120213</strain>
    </source>
</reference>
<gene>
    <name evidence="4" type="ORF">EG328_000143</name>
</gene>
<dbReference type="InterPro" id="IPR008030">
    <property type="entry name" value="NmrA-like"/>
</dbReference>
<dbReference type="Gene3D" id="3.40.50.720">
    <property type="entry name" value="NAD(P)-binding Rossmann-like Domain"/>
    <property type="match status" value="1"/>
</dbReference>
<organism evidence="4 5">
    <name type="scientific">Venturia inaequalis</name>
    <name type="common">Apple scab fungus</name>
    <dbReference type="NCBI Taxonomy" id="5025"/>
    <lineage>
        <taxon>Eukaryota</taxon>
        <taxon>Fungi</taxon>
        <taxon>Dikarya</taxon>
        <taxon>Ascomycota</taxon>
        <taxon>Pezizomycotina</taxon>
        <taxon>Dothideomycetes</taxon>
        <taxon>Pleosporomycetidae</taxon>
        <taxon>Venturiales</taxon>
        <taxon>Venturiaceae</taxon>
        <taxon>Venturia</taxon>
    </lineage>
</organism>
<dbReference type="Proteomes" id="UP000447873">
    <property type="component" value="Unassembled WGS sequence"/>
</dbReference>
<dbReference type="Gene3D" id="3.90.25.10">
    <property type="entry name" value="UDP-galactose 4-epimerase, domain 1"/>
    <property type="match status" value="1"/>
</dbReference>
<dbReference type="InterPro" id="IPR036291">
    <property type="entry name" value="NAD(P)-bd_dom_sf"/>
</dbReference>
<dbReference type="SUPFAM" id="SSF51735">
    <property type="entry name" value="NAD(P)-binding Rossmann-fold domains"/>
    <property type="match status" value="1"/>
</dbReference>
<evidence type="ECO:0000313" key="5">
    <source>
        <dbReference type="Proteomes" id="UP000447873"/>
    </source>
</evidence>
<keyword evidence="2" id="KW-0521">NADP</keyword>
<evidence type="ECO:0000256" key="2">
    <source>
        <dbReference type="ARBA" id="ARBA00022857"/>
    </source>
</evidence>
<comment type="caution">
    <text evidence="4">The sequence shown here is derived from an EMBL/GenBank/DDBJ whole genome shotgun (WGS) entry which is preliminary data.</text>
</comment>
<dbReference type="EMBL" id="WNWS01000010">
    <property type="protein sequence ID" value="KAE9988187.1"/>
    <property type="molecule type" value="Genomic_DNA"/>
</dbReference>